<accession>A0A8S9ZYB2</accession>
<keyword evidence="1" id="KW-1133">Transmembrane helix</keyword>
<keyword evidence="3" id="KW-1185">Reference proteome</keyword>
<gene>
    <name evidence="2" type="ORF">Mgra_00002232</name>
</gene>
<sequence>MNHYSSFIFSSNSNYSTIKLIFSKINQIFILLIIINIFIQNSNCIFIQQRNGNQKIKGLKFNLINNNNDKQIEQYILNNKIIGNNNNQQQQQQQFYKLSSWNDWNDSQLEFNLRRTALLAKLASQSARGFGK</sequence>
<feature type="transmembrane region" description="Helical" evidence="1">
    <location>
        <begin position="21"/>
        <end position="39"/>
    </location>
</feature>
<reference evidence="2" key="1">
    <citation type="journal article" date="2020" name="Ecol. Evol.">
        <title>Genome structure and content of the rice root-knot nematode (Meloidogyne graminicola).</title>
        <authorList>
            <person name="Phan N.T."/>
            <person name="Danchin E.G.J."/>
            <person name="Klopp C."/>
            <person name="Perfus-Barbeoch L."/>
            <person name="Kozlowski D.K."/>
            <person name="Koutsovoulos G.D."/>
            <person name="Lopez-Roques C."/>
            <person name="Bouchez O."/>
            <person name="Zahm M."/>
            <person name="Besnard G."/>
            <person name="Bellafiore S."/>
        </authorList>
    </citation>
    <scope>NUCLEOTIDE SEQUENCE</scope>
    <source>
        <strain evidence="2">VN-18</strain>
    </source>
</reference>
<evidence type="ECO:0000313" key="3">
    <source>
        <dbReference type="Proteomes" id="UP000605970"/>
    </source>
</evidence>
<keyword evidence="1" id="KW-0472">Membrane</keyword>
<keyword evidence="1" id="KW-0812">Transmembrane</keyword>
<evidence type="ECO:0000256" key="1">
    <source>
        <dbReference type="SAM" id="Phobius"/>
    </source>
</evidence>
<dbReference type="Proteomes" id="UP000605970">
    <property type="component" value="Unassembled WGS sequence"/>
</dbReference>
<dbReference type="AlphaFoldDB" id="A0A8S9ZYB2"/>
<proteinExistence type="predicted"/>
<organism evidence="2 3">
    <name type="scientific">Meloidogyne graminicola</name>
    <dbReference type="NCBI Taxonomy" id="189291"/>
    <lineage>
        <taxon>Eukaryota</taxon>
        <taxon>Metazoa</taxon>
        <taxon>Ecdysozoa</taxon>
        <taxon>Nematoda</taxon>
        <taxon>Chromadorea</taxon>
        <taxon>Rhabditida</taxon>
        <taxon>Tylenchina</taxon>
        <taxon>Tylenchomorpha</taxon>
        <taxon>Tylenchoidea</taxon>
        <taxon>Meloidogynidae</taxon>
        <taxon>Meloidogyninae</taxon>
        <taxon>Meloidogyne</taxon>
    </lineage>
</organism>
<dbReference type="EMBL" id="JABEBT010000013">
    <property type="protein sequence ID" value="KAF7638258.1"/>
    <property type="molecule type" value="Genomic_DNA"/>
</dbReference>
<name>A0A8S9ZYB2_9BILA</name>
<protein>
    <submittedName>
        <fullName evidence="2">Uncharacterized protein</fullName>
    </submittedName>
</protein>
<evidence type="ECO:0000313" key="2">
    <source>
        <dbReference type="EMBL" id="KAF7638258.1"/>
    </source>
</evidence>
<comment type="caution">
    <text evidence="2">The sequence shown here is derived from an EMBL/GenBank/DDBJ whole genome shotgun (WGS) entry which is preliminary data.</text>
</comment>